<dbReference type="EMBL" id="CAJVQC010162355">
    <property type="protein sequence ID" value="CAG8848785.1"/>
    <property type="molecule type" value="Genomic_DNA"/>
</dbReference>
<proteinExistence type="predicted"/>
<name>A0ACA9SU13_9GLOM</name>
<organism evidence="1 2">
    <name type="scientific">Racocetra persica</name>
    <dbReference type="NCBI Taxonomy" id="160502"/>
    <lineage>
        <taxon>Eukaryota</taxon>
        <taxon>Fungi</taxon>
        <taxon>Fungi incertae sedis</taxon>
        <taxon>Mucoromycota</taxon>
        <taxon>Glomeromycotina</taxon>
        <taxon>Glomeromycetes</taxon>
        <taxon>Diversisporales</taxon>
        <taxon>Gigasporaceae</taxon>
        <taxon>Racocetra</taxon>
    </lineage>
</organism>
<accession>A0ACA9SU13</accession>
<keyword evidence="2" id="KW-1185">Reference proteome</keyword>
<reference evidence="1" key="1">
    <citation type="submission" date="2021-06" db="EMBL/GenBank/DDBJ databases">
        <authorList>
            <person name="Kallberg Y."/>
            <person name="Tangrot J."/>
            <person name="Rosling A."/>
        </authorList>
    </citation>
    <scope>NUCLEOTIDE SEQUENCE</scope>
    <source>
        <strain evidence="1">MA461A</strain>
    </source>
</reference>
<gene>
    <name evidence="1" type="ORF">RPERSI_LOCUS35288</name>
</gene>
<feature type="non-terminal residue" evidence="1">
    <location>
        <position position="130"/>
    </location>
</feature>
<comment type="caution">
    <text evidence="1">The sequence shown here is derived from an EMBL/GenBank/DDBJ whole genome shotgun (WGS) entry which is preliminary data.</text>
</comment>
<protein>
    <submittedName>
        <fullName evidence="1">1897_t:CDS:1</fullName>
    </submittedName>
</protein>
<evidence type="ECO:0000313" key="1">
    <source>
        <dbReference type="EMBL" id="CAG8848785.1"/>
    </source>
</evidence>
<evidence type="ECO:0000313" key="2">
    <source>
        <dbReference type="Proteomes" id="UP000789920"/>
    </source>
</evidence>
<feature type="non-terminal residue" evidence="1">
    <location>
        <position position="1"/>
    </location>
</feature>
<sequence>QEQKQTKETNDFLSEFNRLQQAKQMKGDLNPVLENLKQRDVQQAPVKLIYADTDFAVFDKGAKLTEKDFKTLPPVFSCKLGIILDEVFYTIYNKKKMKQALQGPSHQAALIDRLIDSMKTKATTTLNKKL</sequence>
<dbReference type="Proteomes" id="UP000789920">
    <property type="component" value="Unassembled WGS sequence"/>
</dbReference>